<organism evidence="1 2">
    <name type="scientific">Flavobacterium silvaticum</name>
    <dbReference type="NCBI Taxonomy" id="1852020"/>
    <lineage>
        <taxon>Bacteria</taxon>
        <taxon>Pseudomonadati</taxon>
        <taxon>Bacteroidota</taxon>
        <taxon>Flavobacteriia</taxon>
        <taxon>Flavobacteriales</taxon>
        <taxon>Flavobacteriaceae</taxon>
        <taxon>Flavobacterium</taxon>
    </lineage>
</organism>
<dbReference type="EMBL" id="JAAMPU010000103">
    <property type="protein sequence ID" value="NMH27922.1"/>
    <property type="molecule type" value="Genomic_DNA"/>
</dbReference>
<evidence type="ECO:0000313" key="2">
    <source>
        <dbReference type="Proteomes" id="UP000712080"/>
    </source>
</evidence>
<reference evidence="1" key="1">
    <citation type="submission" date="2020-02" db="EMBL/GenBank/DDBJ databases">
        <title>Flavobacterium sp. genome.</title>
        <authorList>
            <person name="Jung H.S."/>
            <person name="Baek J.H."/>
            <person name="Jeon C.O."/>
        </authorList>
    </citation>
    <scope>NUCLEOTIDE SEQUENCE</scope>
    <source>
        <strain evidence="1">SE-s28</strain>
    </source>
</reference>
<dbReference type="Proteomes" id="UP000712080">
    <property type="component" value="Unassembled WGS sequence"/>
</dbReference>
<dbReference type="RefSeq" id="WP_169527025.1">
    <property type="nucleotide sequence ID" value="NZ_JAAMPU010000103.1"/>
</dbReference>
<dbReference type="AlphaFoldDB" id="A0A972FTW5"/>
<comment type="caution">
    <text evidence="1">The sequence shown here is derived from an EMBL/GenBank/DDBJ whole genome shotgun (WGS) entry which is preliminary data.</text>
</comment>
<sequence>MNTTLLIAVALSFSQLSHAQLGGLIKRGTKSDEKVVASKTALDWNQYPQKPAVTFKTLLDNTELLTEGELRPNYYRATFIPNRDTKGNGVSFLTDYNLCMIKTYLDGQLIKEVVYPAGNYFEGDKQISFMEEKSKNEIELTKPGKYRLDFYAGGTQFYSFEFDVNKKTNDDAYGKIPFIWYASGPWEKYGYLENQSSGSLIFGYYNRHLDFKPDPNNADVTGKSIEWTADLYKDGKMISVPMKKKKETVSLGTWKPYSTAFKDAKDYIKTSSLSDGNYTVKVQITGEDKPWTYDFVVKNKQIIPAEKQDKTKNDPKTVIEGWNNVFWIERK</sequence>
<accession>A0A972FTW5</accession>
<gene>
    <name evidence="1" type="ORF">G6047_07750</name>
</gene>
<dbReference type="Gene3D" id="2.60.120.260">
    <property type="entry name" value="Galactose-binding domain-like"/>
    <property type="match status" value="1"/>
</dbReference>
<protein>
    <submittedName>
        <fullName evidence="1">Uncharacterized protein</fullName>
    </submittedName>
</protein>
<proteinExistence type="predicted"/>
<name>A0A972FTW5_9FLAO</name>
<evidence type="ECO:0000313" key="1">
    <source>
        <dbReference type="EMBL" id="NMH27922.1"/>
    </source>
</evidence>
<keyword evidence="2" id="KW-1185">Reference proteome</keyword>